<comment type="subunit">
    <text evidence="5">Homodimer.</text>
</comment>
<name>A0A0A1MXE3_9BACI</name>
<reference evidence="6 7" key="1">
    <citation type="submission" date="2014-11" db="EMBL/GenBank/DDBJ databases">
        <authorList>
            <person name="Urmite Genomes Urmite Genomes"/>
        </authorList>
    </citation>
    <scope>NUCLEOTIDE SEQUENCE [LARGE SCALE GENOMIC DNA]</scope>
    <source>
        <strain evidence="6 7">Oc5</strain>
    </source>
</reference>
<comment type="pathway">
    <text evidence="5">Amino-acid biosynthesis; L-arginine biosynthesis; N(2)-acetyl-L-ornithine from L-glutamate: step 4/4.</text>
</comment>
<dbReference type="AlphaFoldDB" id="A0A0A1MXE3"/>
<dbReference type="NCBIfam" id="TIGR00707">
    <property type="entry name" value="argD"/>
    <property type="match status" value="1"/>
</dbReference>
<dbReference type="CDD" id="cd00610">
    <property type="entry name" value="OAT_like"/>
    <property type="match status" value="1"/>
</dbReference>
<dbReference type="Proteomes" id="UP000040453">
    <property type="component" value="Unassembled WGS sequence"/>
</dbReference>
<comment type="similarity">
    <text evidence="5">Belongs to the class-III pyridoxal-phosphate-dependent aminotransferase family. ArgD subfamily.</text>
</comment>
<comment type="subcellular location">
    <subcellularLocation>
        <location evidence="5">Cytoplasm</location>
    </subcellularLocation>
</comment>
<feature type="binding site" evidence="5">
    <location>
        <position position="134"/>
    </location>
    <ligand>
        <name>pyridoxal 5'-phosphate</name>
        <dbReference type="ChEBI" id="CHEBI:597326"/>
    </ligand>
</feature>
<evidence type="ECO:0000313" key="7">
    <source>
        <dbReference type="Proteomes" id="UP000040453"/>
    </source>
</evidence>
<dbReference type="InterPro" id="IPR050103">
    <property type="entry name" value="Class-III_PLP-dep_AT"/>
</dbReference>
<dbReference type="EC" id="2.6.1.11" evidence="5"/>
<dbReference type="InterPro" id="IPR004636">
    <property type="entry name" value="AcOrn/SuccOrn_fam"/>
</dbReference>
<dbReference type="RefSeq" id="WP_042533744.1">
    <property type="nucleotide sequence ID" value="NZ_CDGG01000001.1"/>
</dbReference>
<dbReference type="InterPro" id="IPR015421">
    <property type="entry name" value="PyrdxlP-dep_Trfase_major"/>
</dbReference>
<evidence type="ECO:0000256" key="2">
    <source>
        <dbReference type="ARBA" id="ARBA00022605"/>
    </source>
</evidence>
<feature type="binding site" evidence="5">
    <location>
        <position position="277"/>
    </location>
    <ligand>
        <name>pyridoxal 5'-phosphate</name>
        <dbReference type="ChEBI" id="CHEBI:597326"/>
    </ligand>
</feature>
<dbReference type="PROSITE" id="PS00600">
    <property type="entry name" value="AA_TRANSFER_CLASS_3"/>
    <property type="match status" value="1"/>
</dbReference>
<dbReference type="GO" id="GO:0003992">
    <property type="term" value="F:N2-acetyl-L-ornithine:2-oxoglutarate 5-aminotransferase activity"/>
    <property type="evidence" value="ECO:0007669"/>
    <property type="project" value="UniProtKB-UniRule"/>
</dbReference>
<sequence>MSNTMTTSALMKNYQRLPLTIVKGKGSYVWDDQGVKYLDYTSGIATCSLGHVPDYVQGKLSEQLENLWHVSNLYQIPQQEALAEKLVSLSCFDQAFFCNSGAEANEAAIKLAKKYAKDQQKLERTEIVTFSNSFHGRTGYTMAATAQPKIHKGFTPLTPGFTYLPFNQPEALEQIDTDKTAGVLLELVQGEGGVHPADAEWIKALYDYCKQADILFMVDEIQTGVGRTGTLFAYEQYDIEPDAITLAKGLGSGFPIGALLAKSKAADSFSPGTHGSTFGGNPLAATAGLATLEKIADPAFLQDLQEKCTLLVEGLMKIAETNSLITGVRGKGFLIGLEVENKAGVWVEKLREKQVLVLTAGEHVVRILPPLTTEKEELFTFIGVITAIAADIEEKGE</sequence>
<dbReference type="FunFam" id="3.40.640.10:FF:000004">
    <property type="entry name" value="Acetylornithine aminotransferase"/>
    <property type="match status" value="1"/>
</dbReference>
<comment type="cofactor">
    <cofactor evidence="5">
        <name>pyridoxal 5'-phosphate</name>
        <dbReference type="ChEBI" id="CHEBI:597326"/>
    </cofactor>
    <text evidence="5">Binds 1 pyridoxal phosphate per subunit.</text>
</comment>
<dbReference type="PANTHER" id="PTHR11986:SF79">
    <property type="entry name" value="ACETYLORNITHINE AMINOTRANSFERASE, MITOCHONDRIAL"/>
    <property type="match status" value="1"/>
</dbReference>
<feature type="binding site" evidence="5">
    <location>
        <position position="276"/>
    </location>
    <ligand>
        <name>N(2)-acetyl-L-ornithine</name>
        <dbReference type="ChEBI" id="CHEBI:57805"/>
    </ligand>
</feature>
<dbReference type="Gene3D" id="3.90.1150.10">
    <property type="entry name" value="Aspartate Aminotransferase, domain 1"/>
    <property type="match status" value="1"/>
</dbReference>
<dbReference type="InterPro" id="IPR015424">
    <property type="entry name" value="PyrdxlP-dep_Trfase"/>
</dbReference>
<keyword evidence="1 5" id="KW-0032">Aminotransferase</keyword>
<evidence type="ECO:0000256" key="1">
    <source>
        <dbReference type="ARBA" id="ARBA00022576"/>
    </source>
</evidence>
<dbReference type="PIRSF" id="PIRSF000521">
    <property type="entry name" value="Transaminase_4ab_Lys_Orn"/>
    <property type="match status" value="1"/>
</dbReference>
<evidence type="ECO:0000313" key="6">
    <source>
        <dbReference type="EMBL" id="CEI83466.1"/>
    </source>
</evidence>
<organism evidence="6 7">
    <name type="scientific">Oceanobacillus oncorhynchi</name>
    <dbReference type="NCBI Taxonomy" id="545501"/>
    <lineage>
        <taxon>Bacteria</taxon>
        <taxon>Bacillati</taxon>
        <taxon>Bacillota</taxon>
        <taxon>Bacilli</taxon>
        <taxon>Bacillales</taxon>
        <taxon>Bacillaceae</taxon>
        <taxon>Oceanobacillus</taxon>
    </lineage>
</organism>
<dbReference type="GO" id="GO:0030170">
    <property type="term" value="F:pyridoxal phosphate binding"/>
    <property type="evidence" value="ECO:0007669"/>
    <property type="project" value="InterPro"/>
</dbReference>
<keyword evidence="4 5" id="KW-0663">Pyridoxal phosphate</keyword>
<dbReference type="HAMAP" id="MF_01107">
    <property type="entry name" value="ArgD_aminotrans_3"/>
    <property type="match status" value="1"/>
</dbReference>
<dbReference type="InterPro" id="IPR015422">
    <property type="entry name" value="PyrdxlP-dep_Trfase_small"/>
</dbReference>
<comment type="miscellaneous">
    <text evidence="5">May also have succinyldiaminopimelate aminotransferase activity, thus carrying out the corresponding step in lysine biosynthesis.</text>
</comment>
<evidence type="ECO:0000256" key="5">
    <source>
        <dbReference type="HAMAP-Rule" id="MF_01107"/>
    </source>
</evidence>
<dbReference type="UniPathway" id="UPA00068">
    <property type="reaction ID" value="UER00109"/>
</dbReference>
<feature type="modified residue" description="N6-(pyridoxal phosphate)lysine" evidence="5">
    <location>
        <position position="248"/>
    </location>
</feature>
<dbReference type="OrthoDB" id="9807885at2"/>
<proteinExistence type="inferred from homology"/>
<dbReference type="GO" id="GO:0042802">
    <property type="term" value="F:identical protein binding"/>
    <property type="evidence" value="ECO:0007669"/>
    <property type="project" value="TreeGrafter"/>
</dbReference>
<gene>
    <name evidence="5 6" type="primary">argD</name>
    <name evidence="6" type="ORF">BN997_03379</name>
</gene>
<feature type="binding site" evidence="5">
    <location>
        <position position="137"/>
    </location>
    <ligand>
        <name>N(2)-acetyl-L-ornithine</name>
        <dbReference type="ChEBI" id="CHEBI:57805"/>
    </ligand>
</feature>
<dbReference type="EMBL" id="CDGG01000001">
    <property type="protein sequence ID" value="CEI83466.1"/>
    <property type="molecule type" value="Genomic_DNA"/>
</dbReference>
<evidence type="ECO:0000256" key="3">
    <source>
        <dbReference type="ARBA" id="ARBA00022679"/>
    </source>
</evidence>
<keyword evidence="5" id="KW-0963">Cytoplasm</keyword>
<dbReference type="SUPFAM" id="SSF53383">
    <property type="entry name" value="PLP-dependent transferases"/>
    <property type="match status" value="1"/>
</dbReference>
<dbReference type="GO" id="GO:0005737">
    <property type="term" value="C:cytoplasm"/>
    <property type="evidence" value="ECO:0007669"/>
    <property type="project" value="UniProtKB-SubCell"/>
</dbReference>
<dbReference type="InterPro" id="IPR005814">
    <property type="entry name" value="Aminotrans_3"/>
</dbReference>
<dbReference type="STRING" id="545501.BN997_03379"/>
<dbReference type="GO" id="GO:0006526">
    <property type="term" value="P:L-arginine biosynthetic process"/>
    <property type="evidence" value="ECO:0007669"/>
    <property type="project" value="UniProtKB-UniRule"/>
</dbReference>
<accession>A0A0A1MXE3</accession>
<comment type="catalytic activity">
    <reaction evidence="5">
        <text>N(2)-acetyl-L-ornithine + 2-oxoglutarate = N-acetyl-L-glutamate 5-semialdehyde + L-glutamate</text>
        <dbReference type="Rhea" id="RHEA:18049"/>
        <dbReference type="ChEBI" id="CHEBI:16810"/>
        <dbReference type="ChEBI" id="CHEBI:29123"/>
        <dbReference type="ChEBI" id="CHEBI:29985"/>
        <dbReference type="ChEBI" id="CHEBI:57805"/>
        <dbReference type="EC" id="2.6.1.11"/>
    </reaction>
</comment>
<evidence type="ECO:0000256" key="4">
    <source>
        <dbReference type="ARBA" id="ARBA00022898"/>
    </source>
</evidence>
<keyword evidence="7" id="KW-1185">Reference proteome</keyword>
<dbReference type="Gene3D" id="3.40.640.10">
    <property type="entry name" value="Type I PLP-dependent aspartate aminotransferase-like (Major domain)"/>
    <property type="match status" value="1"/>
</dbReference>
<feature type="binding site" evidence="5">
    <location>
        <begin position="219"/>
        <end position="222"/>
    </location>
    <ligand>
        <name>pyridoxal 5'-phosphate</name>
        <dbReference type="ChEBI" id="CHEBI:597326"/>
    </ligand>
</feature>
<protein>
    <recommendedName>
        <fullName evidence="5">Acetylornithine aminotransferase</fullName>
        <shortName evidence="5">ACOAT</shortName>
        <ecNumber evidence="5">2.6.1.11</ecNumber>
    </recommendedName>
</protein>
<keyword evidence="3 5" id="KW-0808">Transferase</keyword>
<dbReference type="Pfam" id="PF00202">
    <property type="entry name" value="Aminotran_3"/>
    <property type="match status" value="1"/>
</dbReference>
<feature type="binding site" evidence="5">
    <location>
        <begin position="101"/>
        <end position="102"/>
    </location>
    <ligand>
        <name>pyridoxal 5'-phosphate</name>
        <dbReference type="ChEBI" id="CHEBI:597326"/>
    </ligand>
</feature>
<keyword evidence="5" id="KW-0055">Arginine biosynthesis</keyword>
<keyword evidence="2 5" id="KW-0028">Amino-acid biosynthesis</keyword>
<dbReference type="PANTHER" id="PTHR11986">
    <property type="entry name" value="AMINOTRANSFERASE CLASS III"/>
    <property type="match status" value="1"/>
</dbReference>
<dbReference type="InterPro" id="IPR049704">
    <property type="entry name" value="Aminotrans_3_PPA_site"/>
</dbReference>
<dbReference type="NCBIfam" id="NF002325">
    <property type="entry name" value="PRK01278.1"/>
    <property type="match status" value="1"/>
</dbReference>